<sequence>MVNTVFNAPITWKSSRQPTVATSTCEAEYLAG</sequence>
<protein>
    <submittedName>
        <fullName evidence="1">Uncharacterized protein</fullName>
    </submittedName>
</protein>
<dbReference type="AlphaFoldDB" id="R7QPS6"/>
<keyword evidence="2" id="KW-1185">Reference proteome</keyword>
<evidence type="ECO:0000313" key="1">
    <source>
        <dbReference type="EMBL" id="CDF39400.1"/>
    </source>
</evidence>
<organism evidence="1 2">
    <name type="scientific">Chondrus crispus</name>
    <name type="common">Carrageen Irish moss</name>
    <name type="synonym">Polymorpha crispa</name>
    <dbReference type="NCBI Taxonomy" id="2769"/>
    <lineage>
        <taxon>Eukaryota</taxon>
        <taxon>Rhodophyta</taxon>
        <taxon>Florideophyceae</taxon>
        <taxon>Rhodymeniophycidae</taxon>
        <taxon>Gigartinales</taxon>
        <taxon>Gigartinaceae</taxon>
        <taxon>Chondrus</taxon>
    </lineage>
</organism>
<gene>
    <name evidence="1" type="ORF">CHC_T00000262001</name>
</gene>
<dbReference type="Proteomes" id="UP000012073">
    <property type="component" value="Unassembled WGS sequence"/>
</dbReference>
<dbReference type="RefSeq" id="XP_005719311.1">
    <property type="nucleotide sequence ID" value="XM_005719254.1"/>
</dbReference>
<accession>R7QPS6</accession>
<dbReference type="EMBL" id="HG002030">
    <property type="protein sequence ID" value="CDF39400.1"/>
    <property type="molecule type" value="Genomic_DNA"/>
</dbReference>
<dbReference type="GeneID" id="17327029"/>
<dbReference type="Gramene" id="CDF39400">
    <property type="protein sequence ID" value="CDF39400"/>
    <property type="gene ID" value="CHC_T00000262001"/>
</dbReference>
<proteinExistence type="predicted"/>
<evidence type="ECO:0000313" key="2">
    <source>
        <dbReference type="Proteomes" id="UP000012073"/>
    </source>
</evidence>
<name>R7QPS6_CHOCR</name>
<reference evidence="2" key="1">
    <citation type="journal article" date="2013" name="Proc. Natl. Acad. Sci. U.S.A.">
        <title>Genome structure and metabolic features in the red seaweed Chondrus crispus shed light on evolution of the Archaeplastida.</title>
        <authorList>
            <person name="Collen J."/>
            <person name="Porcel B."/>
            <person name="Carre W."/>
            <person name="Ball S.G."/>
            <person name="Chaparro C."/>
            <person name="Tonon T."/>
            <person name="Barbeyron T."/>
            <person name="Michel G."/>
            <person name="Noel B."/>
            <person name="Valentin K."/>
            <person name="Elias M."/>
            <person name="Artiguenave F."/>
            <person name="Arun A."/>
            <person name="Aury J.M."/>
            <person name="Barbosa-Neto J.F."/>
            <person name="Bothwell J.H."/>
            <person name="Bouget F.Y."/>
            <person name="Brillet L."/>
            <person name="Cabello-Hurtado F."/>
            <person name="Capella-Gutierrez S."/>
            <person name="Charrier B."/>
            <person name="Cladiere L."/>
            <person name="Cock J.M."/>
            <person name="Coelho S.M."/>
            <person name="Colleoni C."/>
            <person name="Czjzek M."/>
            <person name="Da Silva C."/>
            <person name="Delage L."/>
            <person name="Denoeud F."/>
            <person name="Deschamps P."/>
            <person name="Dittami S.M."/>
            <person name="Gabaldon T."/>
            <person name="Gachon C.M."/>
            <person name="Groisillier A."/>
            <person name="Herve C."/>
            <person name="Jabbari K."/>
            <person name="Katinka M."/>
            <person name="Kloareg B."/>
            <person name="Kowalczyk N."/>
            <person name="Labadie K."/>
            <person name="Leblanc C."/>
            <person name="Lopez P.J."/>
            <person name="McLachlan D.H."/>
            <person name="Meslet-Cladiere L."/>
            <person name="Moustafa A."/>
            <person name="Nehr Z."/>
            <person name="Nyvall Collen P."/>
            <person name="Panaud O."/>
            <person name="Partensky F."/>
            <person name="Poulain J."/>
            <person name="Rensing S.A."/>
            <person name="Rousvoal S."/>
            <person name="Samson G."/>
            <person name="Symeonidi A."/>
            <person name="Weissenbach J."/>
            <person name="Zambounis A."/>
            <person name="Wincker P."/>
            <person name="Boyen C."/>
        </authorList>
    </citation>
    <scope>NUCLEOTIDE SEQUENCE [LARGE SCALE GENOMIC DNA]</scope>
    <source>
        <strain evidence="2">cv. Stackhouse</strain>
    </source>
</reference>
<dbReference type="KEGG" id="ccp:CHC_T00000262001"/>
<dbReference type="OrthoDB" id="8188638at2759"/>